<dbReference type="InterPro" id="IPR017941">
    <property type="entry name" value="Rieske_2Fe-2S"/>
</dbReference>
<dbReference type="AlphaFoldDB" id="A0A1M6SMD0"/>
<keyword evidence="9" id="KW-1185">Reference proteome</keyword>
<dbReference type="PROSITE" id="PS51296">
    <property type="entry name" value="RIESKE"/>
    <property type="match status" value="1"/>
</dbReference>
<evidence type="ECO:0000259" key="7">
    <source>
        <dbReference type="PROSITE" id="PS51296"/>
    </source>
</evidence>
<dbReference type="OrthoDB" id="9798220at2"/>
<dbReference type="GO" id="GO:0004497">
    <property type="term" value="F:monooxygenase activity"/>
    <property type="evidence" value="ECO:0007669"/>
    <property type="project" value="UniProtKB-ARBA"/>
</dbReference>
<dbReference type="GO" id="GO:0051537">
    <property type="term" value="F:2 iron, 2 sulfur cluster binding"/>
    <property type="evidence" value="ECO:0007669"/>
    <property type="project" value="UniProtKB-KW"/>
</dbReference>
<dbReference type="Pfam" id="PF00355">
    <property type="entry name" value="Rieske"/>
    <property type="match status" value="1"/>
</dbReference>
<dbReference type="PANTHER" id="PTHR11178">
    <property type="entry name" value="IRON-SULFUR CLUSTER SCAFFOLD PROTEIN NFU-RELATED"/>
    <property type="match status" value="1"/>
</dbReference>
<gene>
    <name evidence="8" type="ORF">SAMN05443637_106224</name>
</gene>
<dbReference type="GO" id="GO:0016226">
    <property type="term" value="P:iron-sulfur cluster assembly"/>
    <property type="evidence" value="ECO:0007669"/>
    <property type="project" value="InterPro"/>
</dbReference>
<reference evidence="8 9" key="1">
    <citation type="submission" date="2016-11" db="EMBL/GenBank/DDBJ databases">
        <authorList>
            <person name="Jaros S."/>
            <person name="Januszkiewicz K."/>
            <person name="Wedrychowicz H."/>
        </authorList>
    </citation>
    <scope>NUCLEOTIDE SEQUENCE [LARGE SCALE GENOMIC DNA]</scope>
    <source>
        <strain evidence="8 9">DSM 43832</strain>
    </source>
</reference>
<evidence type="ECO:0000313" key="9">
    <source>
        <dbReference type="Proteomes" id="UP000184363"/>
    </source>
</evidence>
<evidence type="ECO:0000256" key="5">
    <source>
        <dbReference type="ARBA" id="ARBA00049958"/>
    </source>
</evidence>
<proteinExistence type="predicted"/>
<dbReference type="GO" id="GO:0005506">
    <property type="term" value="F:iron ion binding"/>
    <property type="evidence" value="ECO:0007669"/>
    <property type="project" value="InterPro"/>
</dbReference>
<dbReference type="SUPFAM" id="SSF50022">
    <property type="entry name" value="ISP domain"/>
    <property type="match status" value="1"/>
</dbReference>
<feature type="domain" description="Rieske" evidence="7">
    <location>
        <begin position="205"/>
        <end position="308"/>
    </location>
</feature>
<dbReference type="InterPro" id="IPR034904">
    <property type="entry name" value="FSCA_dom_sf"/>
</dbReference>
<keyword evidence="4" id="KW-0411">Iron-sulfur</keyword>
<dbReference type="Gene3D" id="3.30.300.130">
    <property type="entry name" value="Fe-S cluster assembly (FSCA)"/>
    <property type="match status" value="1"/>
</dbReference>
<keyword evidence="1" id="KW-0001">2Fe-2S</keyword>
<dbReference type="Proteomes" id="UP000184363">
    <property type="component" value="Unassembled WGS sequence"/>
</dbReference>
<accession>A0A1M6SMD0</accession>
<evidence type="ECO:0000256" key="1">
    <source>
        <dbReference type="ARBA" id="ARBA00022714"/>
    </source>
</evidence>
<name>A0A1M6SMD0_PSETH</name>
<dbReference type="InterPro" id="IPR036922">
    <property type="entry name" value="Rieske_2Fe-2S_sf"/>
</dbReference>
<keyword evidence="2" id="KW-0479">Metal-binding</keyword>
<dbReference type="EMBL" id="FRAP01000006">
    <property type="protein sequence ID" value="SHK45796.1"/>
    <property type="molecule type" value="Genomic_DNA"/>
</dbReference>
<comment type="function">
    <text evidence="5">May be involved in the formation or repair of [Fe-S] clusters present in iron-sulfur proteins.</text>
</comment>
<dbReference type="Gene3D" id="2.102.10.10">
    <property type="entry name" value="Rieske [2Fe-2S] iron-sulphur domain"/>
    <property type="match status" value="1"/>
</dbReference>
<protein>
    <submittedName>
        <fullName evidence="8">Rieske [2Fe-2S] domain-containing protein</fullName>
    </submittedName>
</protein>
<evidence type="ECO:0000256" key="3">
    <source>
        <dbReference type="ARBA" id="ARBA00023004"/>
    </source>
</evidence>
<sequence>MTTTVPATPTRPTTAQSTTSSPEPTFEELAARVDAAFAAVEALEPAARKVATELRSALEAVHRAGLVAIVRRLKGEQGDDSTRQALYDLVDEPVVHMLLSLHGIIRPDPRRAADRALAAVRPQLQSHGGDVTLVKLEDATAYVRLEGACNGCSMSSVTLRNLVESALLDGVPGLRAVEVLPNEPGPALIPLEALRIGRDPEAEGWVRAGAAAEYEAGRLHRVELIVPSDGSTVEAIVVNLDNRLSAFRNECAHEALPLDAAVLDVSNGTLTCPWHGFCYDASSGECLSAPGAQLEQLPMRVDDGQVWIRVGT</sequence>
<evidence type="ECO:0000256" key="4">
    <source>
        <dbReference type="ARBA" id="ARBA00023014"/>
    </source>
</evidence>
<dbReference type="Pfam" id="PF01106">
    <property type="entry name" value="NifU"/>
    <property type="match status" value="1"/>
</dbReference>
<keyword evidence="3" id="KW-0408">Iron</keyword>
<dbReference type="GO" id="GO:0016705">
    <property type="term" value="F:oxidoreductase activity, acting on paired donors, with incorporation or reduction of molecular oxygen"/>
    <property type="evidence" value="ECO:0007669"/>
    <property type="project" value="UniProtKB-ARBA"/>
</dbReference>
<feature type="region of interest" description="Disordered" evidence="6">
    <location>
        <begin position="1"/>
        <end position="24"/>
    </location>
</feature>
<dbReference type="PANTHER" id="PTHR11178:SF51">
    <property type="entry name" value="FE_S BIOGENESIS PROTEIN NFUA"/>
    <property type="match status" value="1"/>
</dbReference>
<dbReference type="RefSeq" id="WP_073456806.1">
    <property type="nucleotide sequence ID" value="NZ_CALGVN010000062.1"/>
</dbReference>
<evidence type="ECO:0000256" key="6">
    <source>
        <dbReference type="SAM" id="MobiDB-lite"/>
    </source>
</evidence>
<evidence type="ECO:0000256" key="2">
    <source>
        <dbReference type="ARBA" id="ARBA00022723"/>
    </source>
</evidence>
<dbReference type="InterPro" id="IPR001075">
    <property type="entry name" value="NIF_FeS_clus_asmbl_NifU_C"/>
</dbReference>
<organism evidence="8 9">
    <name type="scientific">Pseudonocardia thermophila</name>
    <dbReference type="NCBI Taxonomy" id="1848"/>
    <lineage>
        <taxon>Bacteria</taxon>
        <taxon>Bacillati</taxon>
        <taxon>Actinomycetota</taxon>
        <taxon>Actinomycetes</taxon>
        <taxon>Pseudonocardiales</taxon>
        <taxon>Pseudonocardiaceae</taxon>
        <taxon>Pseudonocardia</taxon>
    </lineage>
</organism>
<dbReference type="STRING" id="1848.SAMN05443637_106224"/>
<dbReference type="SUPFAM" id="SSF117916">
    <property type="entry name" value="Fe-S cluster assembly (FSCA) domain-like"/>
    <property type="match status" value="1"/>
</dbReference>
<evidence type="ECO:0000313" key="8">
    <source>
        <dbReference type="EMBL" id="SHK45796.1"/>
    </source>
</evidence>